<protein>
    <submittedName>
        <fullName evidence="2">Uncharacterized protein</fullName>
    </submittedName>
</protein>
<sequence>MSTNSGNTKRKTTEETADVSGKWTTVEKSALQKLIDTGALTVNDCASKVKACDSTFNNFSNNVIGYHLGIIRKKMISGQSSSAQNGASVHDILT</sequence>
<dbReference type="EMBL" id="WJQU01000001">
    <property type="protein sequence ID" value="KAJ6647692.1"/>
    <property type="molecule type" value="Genomic_DNA"/>
</dbReference>
<proteinExistence type="predicted"/>
<dbReference type="AlphaFoldDB" id="A0A9Q0S6Z8"/>
<evidence type="ECO:0000256" key="1">
    <source>
        <dbReference type="SAM" id="MobiDB-lite"/>
    </source>
</evidence>
<gene>
    <name evidence="2" type="ORF">Bhyg_02915</name>
</gene>
<comment type="caution">
    <text evidence="2">The sequence shown here is derived from an EMBL/GenBank/DDBJ whole genome shotgun (WGS) entry which is preliminary data.</text>
</comment>
<organism evidence="2 3">
    <name type="scientific">Pseudolycoriella hygida</name>
    <dbReference type="NCBI Taxonomy" id="35572"/>
    <lineage>
        <taxon>Eukaryota</taxon>
        <taxon>Metazoa</taxon>
        <taxon>Ecdysozoa</taxon>
        <taxon>Arthropoda</taxon>
        <taxon>Hexapoda</taxon>
        <taxon>Insecta</taxon>
        <taxon>Pterygota</taxon>
        <taxon>Neoptera</taxon>
        <taxon>Endopterygota</taxon>
        <taxon>Diptera</taxon>
        <taxon>Nematocera</taxon>
        <taxon>Sciaroidea</taxon>
        <taxon>Sciaridae</taxon>
        <taxon>Pseudolycoriella</taxon>
    </lineage>
</organism>
<feature type="region of interest" description="Disordered" evidence="1">
    <location>
        <begin position="1"/>
        <end position="21"/>
    </location>
</feature>
<name>A0A9Q0S6Z8_9DIPT</name>
<keyword evidence="3" id="KW-1185">Reference proteome</keyword>
<evidence type="ECO:0000313" key="3">
    <source>
        <dbReference type="Proteomes" id="UP001151699"/>
    </source>
</evidence>
<evidence type="ECO:0000313" key="2">
    <source>
        <dbReference type="EMBL" id="KAJ6647692.1"/>
    </source>
</evidence>
<accession>A0A9Q0S6Z8</accession>
<reference evidence="2" key="1">
    <citation type="submission" date="2022-07" db="EMBL/GenBank/DDBJ databases">
        <authorList>
            <person name="Trinca V."/>
            <person name="Uliana J.V.C."/>
            <person name="Torres T.T."/>
            <person name="Ward R.J."/>
            <person name="Monesi N."/>
        </authorList>
    </citation>
    <scope>NUCLEOTIDE SEQUENCE</scope>
    <source>
        <strain evidence="2">HSMRA1968</strain>
        <tissue evidence="2">Whole embryos</tissue>
    </source>
</reference>
<dbReference type="Proteomes" id="UP001151699">
    <property type="component" value="Chromosome A"/>
</dbReference>